<evidence type="ECO:0000313" key="6">
    <source>
        <dbReference type="EMBL" id="NYJ35271.1"/>
    </source>
</evidence>
<dbReference type="InterPro" id="IPR011075">
    <property type="entry name" value="TetR_C"/>
</dbReference>
<dbReference type="Pfam" id="PF16859">
    <property type="entry name" value="TetR_C_11"/>
    <property type="match status" value="1"/>
</dbReference>
<dbReference type="SUPFAM" id="SSF48498">
    <property type="entry name" value="Tetracyclin repressor-like, C-terminal domain"/>
    <property type="match status" value="1"/>
</dbReference>
<evidence type="ECO:0000313" key="7">
    <source>
        <dbReference type="Proteomes" id="UP000572051"/>
    </source>
</evidence>
<dbReference type="PANTHER" id="PTHR30055:SF148">
    <property type="entry name" value="TETR-FAMILY TRANSCRIPTIONAL REGULATOR"/>
    <property type="match status" value="1"/>
</dbReference>
<accession>A0A7Z0EPD1</accession>
<protein>
    <submittedName>
        <fullName evidence="6">AcrR family transcriptional regulator</fullName>
    </submittedName>
</protein>
<dbReference type="InterPro" id="IPR050109">
    <property type="entry name" value="HTH-type_TetR-like_transc_reg"/>
</dbReference>
<feature type="domain" description="HTH tetR-type" evidence="5">
    <location>
        <begin position="12"/>
        <end position="72"/>
    </location>
</feature>
<proteinExistence type="predicted"/>
<name>A0A7Z0EPD1_9ACTN</name>
<dbReference type="InterPro" id="IPR036271">
    <property type="entry name" value="Tet_transcr_reg_TetR-rel_C_sf"/>
</dbReference>
<evidence type="ECO:0000256" key="3">
    <source>
        <dbReference type="ARBA" id="ARBA00023163"/>
    </source>
</evidence>
<dbReference type="EMBL" id="JACCFS010000001">
    <property type="protein sequence ID" value="NYJ35271.1"/>
    <property type="molecule type" value="Genomic_DNA"/>
</dbReference>
<sequence>MNRRGPGRARSEQARAAILDAALTLLSEHGYGGLSVERIAERAGVGKQTIYRWWPSKSAILAECVLDGDGAGLVLPLPGSGDIRADLAAWLATAARYLDDPARLGLARGLAAAAAEDERVGTALYTRLTLAARSALEARFADAIASGQLRDGLDAALVADALLGTVMYRILTGDATRAPRLDDLVALID</sequence>
<feature type="DNA-binding region" description="H-T-H motif" evidence="4">
    <location>
        <begin position="35"/>
        <end position="54"/>
    </location>
</feature>
<keyword evidence="3" id="KW-0804">Transcription</keyword>
<dbReference type="PROSITE" id="PS50977">
    <property type="entry name" value="HTH_TETR_2"/>
    <property type="match status" value="1"/>
</dbReference>
<dbReference type="RefSeq" id="WP_179824340.1">
    <property type="nucleotide sequence ID" value="NZ_JACCFS010000001.1"/>
</dbReference>
<evidence type="ECO:0000256" key="2">
    <source>
        <dbReference type="ARBA" id="ARBA00023125"/>
    </source>
</evidence>
<dbReference type="PRINTS" id="PR00455">
    <property type="entry name" value="HTHTETR"/>
</dbReference>
<keyword evidence="1" id="KW-0805">Transcription regulation</keyword>
<keyword evidence="7" id="KW-1185">Reference proteome</keyword>
<dbReference type="InterPro" id="IPR001647">
    <property type="entry name" value="HTH_TetR"/>
</dbReference>
<evidence type="ECO:0000259" key="5">
    <source>
        <dbReference type="PROSITE" id="PS50977"/>
    </source>
</evidence>
<dbReference type="GO" id="GO:0003700">
    <property type="term" value="F:DNA-binding transcription factor activity"/>
    <property type="evidence" value="ECO:0007669"/>
    <property type="project" value="TreeGrafter"/>
</dbReference>
<organism evidence="6 7">
    <name type="scientific">Nocardiopsis aegyptia</name>
    <dbReference type="NCBI Taxonomy" id="220378"/>
    <lineage>
        <taxon>Bacteria</taxon>
        <taxon>Bacillati</taxon>
        <taxon>Actinomycetota</taxon>
        <taxon>Actinomycetes</taxon>
        <taxon>Streptosporangiales</taxon>
        <taxon>Nocardiopsidaceae</taxon>
        <taxon>Nocardiopsis</taxon>
    </lineage>
</organism>
<reference evidence="6 7" key="1">
    <citation type="submission" date="2020-07" db="EMBL/GenBank/DDBJ databases">
        <title>Sequencing the genomes of 1000 actinobacteria strains.</title>
        <authorList>
            <person name="Klenk H.-P."/>
        </authorList>
    </citation>
    <scope>NUCLEOTIDE SEQUENCE [LARGE SCALE GENOMIC DNA]</scope>
    <source>
        <strain evidence="6 7">DSM 44442</strain>
    </source>
</reference>
<dbReference type="Gene3D" id="1.10.357.10">
    <property type="entry name" value="Tetracycline Repressor, domain 2"/>
    <property type="match status" value="1"/>
</dbReference>
<dbReference type="AlphaFoldDB" id="A0A7Z0EPD1"/>
<gene>
    <name evidence="6" type="ORF">HNR10_003152</name>
</gene>
<dbReference type="InterPro" id="IPR009057">
    <property type="entry name" value="Homeodomain-like_sf"/>
</dbReference>
<dbReference type="Pfam" id="PF00440">
    <property type="entry name" value="TetR_N"/>
    <property type="match status" value="1"/>
</dbReference>
<dbReference type="Gene3D" id="1.10.10.60">
    <property type="entry name" value="Homeodomain-like"/>
    <property type="match status" value="1"/>
</dbReference>
<keyword evidence="2 4" id="KW-0238">DNA-binding</keyword>
<evidence type="ECO:0000256" key="1">
    <source>
        <dbReference type="ARBA" id="ARBA00023015"/>
    </source>
</evidence>
<dbReference type="SUPFAM" id="SSF46689">
    <property type="entry name" value="Homeodomain-like"/>
    <property type="match status" value="1"/>
</dbReference>
<dbReference type="Proteomes" id="UP000572051">
    <property type="component" value="Unassembled WGS sequence"/>
</dbReference>
<comment type="caution">
    <text evidence="6">The sequence shown here is derived from an EMBL/GenBank/DDBJ whole genome shotgun (WGS) entry which is preliminary data.</text>
</comment>
<dbReference type="GO" id="GO:0000976">
    <property type="term" value="F:transcription cis-regulatory region binding"/>
    <property type="evidence" value="ECO:0007669"/>
    <property type="project" value="TreeGrafter"/>
</dbReference>
<evidence type="ECO:0000256" key="4">
    <source>
        <dbReference type="PROSITE-ProRule" id="PRU00335"/>
    </source>
</evidence>
<dbReference type="PANTHER" id="PTHR30055">
    <property type="entry name" value="HTH-TYPE TRANSCRIPTIONAL REGULATOR RUTR"/>
    <property type="match status" value="1"/>
</dbReference>